<dbReference type="Proteomes" id="UP000000851">
    <property type="component" value="Chromosome"/>
</dbReference>
<keyword evidence="1" id="KW-1133">Transmembrane helix</keyword>
<reference evidence="3 4" key="1">
    <citation type="journal article" date="2009" name="Stand. Genomic Sci.">
        <title>Complete genome sequence of Catenulispora acidiphila type strain (ID 139908).</title>
        <authorList>
            <person name="Copeland A."/>
            <person name="Lapidus A."/>
            <person name="Glavina Del Rio T."/>
            <person name="Nolan M."/>
            <person name="Lucas S."/>
            <person name="Chen F."/>
            <person name="Tice H."/>
            <person name="Cheng J.F."/>
            <person name="Bruce D."/>
            <person name="Goodwin L."/>
            <person name="Pitluck S."/>
            <person name="Mikhailova N."/>
            <person name="Pati A."/>
            <person name="Ivanova N."/>
            <person name="Mavromatis K."/>
            <person name="Chen A."/>
            <person name="Palaniappan K."/>
            <person name="Chain P."/>
            <person name="Land M."/>
            <person name="Hauser L."/>
            <person name="Chang Y.J."/>
            <person name="Jeffries C.D."/>
            <person name="Chertkov O."/>
            <person name="Brettin T."/>
            <person name="Detter J.C."/>
            <person name="Han C."/>
            <person name="Ali Z."/>
            <person name="Tindall B.J."/>
            <person name="Goker M."/>
            <person name="Bristow J."/>
            <person name="Eisen J.A."/>
            <person name="Markowitz V."/>
            <person name="Hugenholtz P."/>
            <person name="Kyrpides N.C."/>
            <person name="Klenk H.P."/>
        </authorList>
    </citation>
    <scope>NUCLEOTIDE SEQUENCE [LARGE SCALE GENOMIC DNA]</scope>
    <source>
        <strain evidence="4">DSM 44928 / JCM 14897 / NBRC 102108 / NRRL B-24433 / ID139908</strain>
    </source>
</reference>
<dbReference type="Gene3D" id="3.40.1000.70">
    <property type="entry name" value="PknH-like extracellular domain"/>
    <property type="match status" value="1"/>
</dbReference>
<evidence type="ECO:0000256" key="1">
    <source>
        <dbReference type="SAM" id="Phobius"/>
    </source>
</evidence>
<evidence type="ECO:0000313" key="3">
    <source>
        <dbReference type="EMBL" id="ACU71257.1"/>
    </source>
</evidence>
<dbReference type="KEGG" id="cai:Caci_2339"/>
<keyword evidence="1" id="KW-0812">Transmembrane</keyword>
<feature type="transmembrane region" description="Helical" evidence="1">
    <location>
        <begin position="48"/>
        <end position="68"/>
    </location>
</feature>
<dbReference type="EMBL" id="CP001700">
    <property type="protein sequence ID" value="ACU71257.1"/>
    <property type="molecule type" value="Genomic_DNA"/>
</dbReference>
<dbReference type="STRING" id="479433.Caci_2339"/>
<organism evidence="3 4">
    <name type="scientific">Catenulispora acidiphila (strain DSM 44928 / JCM 14897 / NBRC 102108 / NRRL B-24433 / ID139908)</name>
    <dbReference type="NCBI Taxonomy" id="479433"/>
    <lineage>
        <taxon>Bacteria</taxon>
        <taxon>Bacillati</taxon>
        <taxon>Actinomycetota</taxon>
        <taxon>Actinomycetes</taxon>
        <taxon>Catenulisporales</taxon>
        <taxon>Catenulisporaceae</taxon>
        <taxon>Catenulispora</taxon>
    </lineage>
</organism>
<keyword evidence="1" id="KW-0472">Membrane</keyword>
<dbReference type="InterPro" id="IPR026954">
    <property type="entry name" value="PknH-like_Extracell"/>
</dbReference>
<keyword evidence="4" id="KW-1185">Reference proteome</keyword>
<accession>C7QJN4</accession>
<sequence length="268" mass="27363">MPGCTDGCEGWNVARKSSASQPTMQLNVVEPQPQPQPARTGRSKKVRLIVALVVLVLITGGGVAWALWPKSKAAPAAASPLHVVPGTVQAAVLTPDEVSKTVGTTVIAGPVVNQPPAALKADPSSCAVAVGPATASGYTKGWTVFLSTTYEDSAGAGDYTVTQTVGVYGSADQASSMFGKLTDGVKNCPSATRTDPKQSPVKWKYTVGKTTADTLAWSAAQDAGGGWACYRQAELKGKDVVQVAICESGDGKAAAGKVADQFAARVSG</sequence>
<dbReference type="InterPro" id="IPR038232">
    <property type="entry name" value="PknH-like_Extracell_sf"/>
</dbReference>
<protein>
    <recommendedName>
        <fullName evidence="2">PknH-like extracellular domain-containing protein</fullName>
    </recommendedName>
</protein>
<proteinExistence type="predicted"/>
<gene>
    <name evidence="3" type="ordered locus">Caci_2339</name>
</gene>
<dbReference type="Pfam" id="PF14032">
    <property type="entry name" value="PknH_C"/>
    <property type="match status" value="1"/>
</dbReference>
<dbReference type="OrthoDB" id="4761399at2"/>
<name>C7QJN4_CATAD</name>
<dbReference type="HOGENOM" id="CLU_1037036_0_0_11"/>
<dbReference type="InParanoid" id="C7QJN4"/>
<dbReference type="AlphaFoldDB" id="C7QJN4"/>
<evidence type="ECO:0000259" key="2">
    <source>
        <dbReference type="Pfam" id="PF14032"/>
    </source>
</evidence>
<feature type="domain" description="PknH-like extracellular" evidence="2">
    <location>
        <begin position="84"/>
        <end position="265"/>
    </location>
</feature>
<evidence type="ECO:0000313" key="4">
    <source>
        <dbReference type="Proteomes" id="UP000000851"/>
    </source>
</evidence>